<dbReference type="PROSITE" id="PS00059">
    <property type="entry name" value="ADH_ZINC"/>
    <property type="match status" value="1"/>
</dbReference>
<evidence type="ECO:0000256" key="8">
    <source>
        <dbReference type="RuleBase" id="RU361277"/>
    </source>
</evidence>
<gene>
    <name evidence="10" type="ORF">HH216_16975</name>
</gene>
<dbReference type="FunFam" id="3.90.180.10:FF:000018">
    <property type="entry name" value="NAD(P)-dependent alcohol dehydrogenase"/>
    <property type="match status" value="1"/>
</dbReference>
<evidence type="ECO:0000313" key="10">
    <source>
        <dbReference type="EMBL" id="QJD79920.1"/>
    </source>
</evidence>
<evidence type="ECO:0000256" key="3">
    <source>
        <dbReference type="ARBA" id="ARBA00022723"/>
    </source>
</evidence>
<keyword evidence="6" id="KW-0560">Oxidoreductase</keyword>
<evidence type="ECO:0000256" key="5">
    <source>
        <dbReference type="ARBA" id="ARBA00022857"/>
    </source>
</evidence>
<dbReference type="AlphaFoldDB" id="A0A7L5DWJ5"/>
<dbReference type="InterPro" id="IPR011032">
    <property type="entry name" value="GroES-like_sf"/>
</dbReference>
<comment type="similarity">
    <text evidence="2 8">Belongs to the zinc-containing alcohol dehydrogenase family.</text>
</comment>
<evidence type="ECO:0000256" key="7">
    <source>
        <dbReference type="ARBA" id="ARBA00024074"/>
    </source>
</evidence>
<evidence type="ECO:0000256" key="2">
    <source>
        <dbReference type="ARBA" id="ARBA00008072"/>
    </source>
</evidence>
<evidence type="ECO:0000256" key="4">
    <source>
        <dbReference type="ARBA" id="ARBA00022833"/>
    </source>
</evidence>
<dbReference type="InterPro" id="IPR002328">
    <property type="entry name" value="ADH_Zn_CS"/>
</dbReference>
<evidence type="ECO:0000259" key="9">
    <source>
        <dbReference type="SMART" id="SM00829"/>
    </source>
</evidence>
<keyword evidence="11" id="KW-1185">Reference proteome</keyword>
<dbReference type="SMART" id="SM00829">
    <property type="entry name" value="PKS_ER"/>
    <property type="match status" value="1"/>
</dbReference>
<dbReference type="Gene3D" id="3.40.50.720">
    <property type="entry name" value="NAD(P)-binding Rossmann-like Domain"/>
    <property type="match status" value="1"/>
</dbReference>
<dbReference type="Proteomes" id="UP000501128">
    <property type="component" value="Chromosome"/>
</dbReference>
<proteinExistence type="inferred from homology"/>
<dbReference type="CDD" id="cd05283">
    <property type="entry name" value="CAD1"/>
    <property type="match status" value="1"/>
</dbReference>
<dbReference type="EMBL" id="CP051677">
    <property type="protein sequence ID" value="QJD79920.1"/>
    <property type="molecule type" value="Genomic_DNA"/>
</dbReference>
<keyword evidence="3 8" id="KW-0479">Metal-binding</keyword>
<dbReference type="Gene3D" id="3.90.180.10">
    <property type="entry name" value="Medium-chain alcohol dehydrogenases, catalytic domain"/>
    <property type="match status" value="1"/>
</dbReference>
<dbReference type="PANTHER" id="PTHR42683">
    <property type="entry name" value="ALDEHYDE REDUCTASE"/>
    <property type="match status" value="1"/>
</dbReference>
<evidence type="ECO:0000256" key="1">
    <source>
        <dbReference type="ARBA" id="ARBA00001947"/>
    </source>
</evidence>
<dbReference type="KEGG" id="srho:HH216_16975"/>
<dbReference type="RefSeq" id="WP_169551881.1">
    <property type="nucleotide sequence ID" value="NZ_CP051677.1"/>
</dbReference>
<dbReference type="Pfam" id="PF00107">
    <property type="entry name" value="ADH_zinc_N"/>
    <property type="match status" value="1"/>
</dbReference>
<sequence length="338" mass="36090">MSSVQAWAAHSAAGKLEQYTYDPGQLGPEDVDIAVEYCGVCHSDLSMLNNEWGISAYPLVPGHEAIGRVVAMGDIAAQKGLKIGQRVGVGWNVGSCLHCEPCLEGDQHQCTSVQPTIVGHHGAFASHVRSHWVWAVPIPDGVDASAAGPLLCGGITVFAPLLNQDILPTHKVAVFGIGGLGHMAVQFLNAWGCEVTAFTSSADKHAEAKELGADFVASSRDASDMKKLANSFDFILITVNVSLDWNDIIGMLKPGGKLHFVGAVLEPVPVHVMMLVLGKKSISGSPTGSRSQIDRMLQFAAHHQISPVVEHFPMSQVNEAMEHLRSGKAHYRIVLDAE</sequence>
<dbReference type="EC" id="1.1.1.2" evidence="7"/>
<reference evidence="10 11" key="1">
    <citation type="submission" date="2020-04" db="EMBL/GenBank/DDBJ databases">
        <title>Genome sequencing of novel species.</title>
        <authorList>
            <person name="Heo J."/>
            <person name="Kim S.-J."/>
            <person name="Kim J.-S."/>
            <person name="Hong S.-B."/>
            <person name="Kwon S.-W."/>
        </authorList>
    </citation>
    <scope>NUCLEOTIDE SEQUENCE [LARGE SCALE GENOMIC DNA]</scope>
    <source>
        <strain evidence="10 11">CJU-R4</strain>
    </source>
</reference>
<feature type="domain" description="Enoyl reductase (ER)" evidence="9">
    <location>
        <begin position="14"/>
        <end position="335"/>
    </location>
</feature>
<dbReference type="GO" id="GO:0008270">
    <property type="term" value="F:zinc ion binding"/>
    <property type="evidence" value="ECO:0007669"/>
    <property type="project" value="InterPro"/>
</dbReference>
<dbReference type="SUPFAM" id="SSF50129">
    <property type="entry name" value="GroES-like"/>
    <property type="match status" value="1"/>
</dbReference>
<organism evidence="10 11">
    <name type="scientific">Spirosoma rhododendri</name>
    <dbReference type="NCBI Taxonomy" id="2728024"/>
    <lineage>
        <taxon>Bacteria</taxon>
        <taxon>Pseudomonadati</taxon>
        <taxon>Bacteroidota</taxon>
        <taxon>Cytophagia</taxon>
        <taxon>Cytophagales</taxon>
        <taxon>Cytophagaceae</taxon>
        <taxon>Spirosoma</taxon>
    </lineage>
</organism>
<protein>
    <recommendedName>
        <fullName evidence="7">alcohol dehydrogenase (NADP(+))</fullName>
        <ecNumber evidence="7">1.1.1.2</ecNumber>
    </recommendedName>
</protein>
<keyword evidence="5" id="KW-0521">NADP</keyword>
<dbReference type="Pfam" id="PF08240">
    <property type="entry name" value="ADH_N"/>
    <property type="match status" value="1"/>
</dbReference>
<evidence type="ECO:0000256" key="6">
    <source>
        <dbReference type="ARBA" id="ARBA00023002"/>
    </source>
</evidence>
<dbReference type="GO" id="GO:0008106">
    <property type="term" value="F:alcohol dehydrogenase (NADP+) activity"/>
    <property type="evidence" value="ECO:0007669"/>
    <property type="project" value="UniProtKB-EC"/>
</dbReference>
<dbReference type="InterPro" id="IPR047109">
    <property type="entry name" value="CAD-like"/>
</dbReference>
<dbReference type="SUPFAM" id="SSF51735">
    <property type="entry name" value="NAD(P)-binding Rossmann-fold domains"/>
    <property type="match status" value="1"/>
</dbReference>
<dbReference type="InterPro" id="IPR020843">
    <property type="entry name" value="ER"/>
</dbReference>
<comment type="cofactor">
    <cofactor evidence="1 8">
        <name>Zn(2+)</name>
        <dbReference type="ChEBI" id="CHEBI:29105"/>
    </cofactor>
</comment>
<keyword evidence="4 8" id="KW-0862">Zinc</keyword>
<accession>A0A7L5DWJ5</accession>
<dbReference type="InterPro" id="IPR013154">
    <property type="entry name" value="ADH-like_N"/>
</dbReference>
<dbReference type="FunFam" id="3.40.50.720:FF:000022">
    <property type="entry name" value="Cinnamyl alcohol dehydrogenase"/>
    <property type="match status" value="1"/>
</dbReference>
<dbReference type="InterPro" id="IPR013149">
    <property type="entry name" value="ADH-like_C"/>
</dbReference>
<name>A0A7L5DWJ5_9BACT</name>
<dbReference type="InterPro" id="IPR036291">
    <property type="entry name" value="NAD(P)-bd_dom_sf"/>
</dbReference>
<evidence type="ECO:0000313" key="11">
    <source>
        <dbReference type="Proteomes" id="UP000501128"/>
    </source>
</evidence>